<dbReference type="InterPro" id="IPR015875">
    <property type="entry name" value="IMP_DH/GMP_Rdtase_CS"/>
</dbReference>
<keyword evidence="5" id="KW-0630">Potassium</keyword>
<gene>
    <name evidence="10" type="ORF">SHI21_09420</name>
</gene>
<dbReference type="InterPro" id="IPR013785">
    <property type="entry name" value="Aldolase_TIM"/>
</dbReference>
<reference evidence="10 11" key="1">
    <citation type="submission" date="2023-11" db="EMBL/GenBank/DDBJ databases">
        <title>A Novel Polar Bacteriovorax (B. antarcticus) Isolated from the Biocrust in Antarctica.</title>
        <authorList>
            <person name="Mun W."/>
            <person name="Choi S.Y."/>
            <person name="Mitchell R.J."/>
        </authorList>
    </citation>
    <scope>NUCLEOTIDE SEQUENCE [LARGE SCALE GENOMIC DNA]</scope>
    <source>
        <strain evidence="10 11">PP10</strain>
    </source>
</reference>
<keyword evidence="7" id="KW-0520">NAD</keyword>
<keyword evidence="11" id="KW-1185">Reference proteome</keyword>
<evidence type="ECO:0000256" key="7">
    <source>
        <dbReference type="ARBA" id="ARBA00023027"/>
    </source>
</evidence>
<keyword evidence="3" id="KW-0332">GMP biosynthesis</keyword>
<evidence type="ECO:0000256" key="2">
    <source>
        <dbReference type="ARBA" id="ARBA00005502"/>
    </source>
</evidence>
<dbReference type="Gene3D" id="3.20.20.70">
    <property type="entry name" value="Aldolase class I"/>
    <property type="match status" value="2"/>
</dbReference>
<protein>
    <submittedName>
        <fullName evidence="10">IMP dehydrogenase</fullName>
    </submittedName>
</protein>
<evidence type="ECO:0000256" key="5">
    <source>
        <dbReference type="ARBA" id="ARBA00022958"/>
    </source>
</evidence>
<dbReference type="PROSITE" id="PS00487">
    <property type="entry name" value="IMP_DH_GMP_RED"/>
    <property type="match status" value="1"/>
</dbReference>
<proteinExistence type="inferred from homology"/>
<evidence type="ECO:0000259" key="9">
    <source>
        <dbReference type="Pfam" id="PF00478"/>
    </source>
</evidence>
<name>A0ABU5VTP7_9BACT</name>
<keyword evidence="6" id="KW-0560">Oxidoreductase</keyword>
<dbReference type="EMBL" id="JAYGJQ010000001">
    <property type="protein sequence ID" value="MEA9356422.1"/>
    <property type="molecule type" value="Genomic_DNA"/>
</dbReference>
<evidence type="ECO:0000256" key="6">
    <source>
        <dbReference type="ARBA" id="ARBA00023002"/>
    </source>
</evidence>
<evidence type="ECO:0000313" key="11">
    <source>
        <dbReference type="Proteomes" id="UP001302274"/>
    </source>
</evidence>
<dbReference type="RefSeq" id="WP_323576118.1">
    <property type="nucleotide sequence ID" value="NZ_JAYGJQ010000001.1"/>
</dbReference>
<dbReference type="PANTHER" id="PTHR11911:SF111">
    <property type="entry name" value="INOSINE-5'-MONOPHOSPHATE DEHYDROGENASE"/>
    <property type="match status" value="1"/>
</dbReference>
<accession>A0ABU5VTP7</accession>
<comment type="cofactor">
    <cofactor evidence="1">
        <name>K(+)</name>
        <dbReference type="ChEBI" id="CHEBI:29103"/>
    </cofactor>
</comment>
<evidence type="ECO:0000313" key="10">
    <source>
        <dbReference type="EMBL" id="MEA9356422.1"/>
    </source>
</evidence>
<dbReference type="SMART" id="SM01240">
    <property type="entry name" value="IMPDH"/>
    <property type="match status" value="1"/>
</dbReference>
<keyword evidence="4" id="KW-0658">Purine biosynthesis</keyword>
<comment type="catalytic activity">
    <reaction evidence="8">
        <text>IMP + NAD(+) + H2O = XMP + NADH + H(+)</text>
        <dbReference type="Rhea" id="RHEA:11708"/>
        <dbReference type="ChEBI" id="CHEBI:15377"/>
        <dbReference type="ChEBI" id="CHEBI:15378"/>
        <dbReference type="ChEBI" id="CHEBI:57464"/>
        <dbReference type="ChEBI" id="CHEBI:57540"/>
        <dbReference type="ChEBI" id="CHEBI:57945"/>
        <dbReference type="ChEBI" id="CHEBI:58053"/>
        <dbReference type="EC" id="1.1.1.205"/>
    </reaction>
</comment>
<sequence length="353" mass="37346">MELMFSPKEILNRGIGLTFDDVLLVPRYSEISSRKHPVLKTQITKNFTIDLPVITANMDTITETEMACAMAQMGGIGSLHRFMTEAEQVAMVKNIQAYMKEKNLKTPIAASIGVKEEGMKRADLLVEAGVQIITLDIAHGDSIMMLETLDYLKRRFPQVDVIAGNVATADGVKRMIDRGADAVKVGIGPGSMCTTRIITGHGVPQLSAIALAVSVASKHGIPVIADGGLKNSGDIVKALCAGASSVMVGSLVSGTLETPGELKGGMKQYRGMASKAAQVSWRGDMPQGMAAEGESTQIPCKGSVTNVIEELMGGLRSGMTYIGVDNIAAMSEAGLFIQMTASGMSESKPHGVR</sequence>
<feature type="domain" description="IMP dehydrogenase/GMP reductase" evidence="9">
    <location>
        <begin position="16"/>
        <end position="350"/>
    </location>
</feature>
<dbReference type="Pfam" id="PF00478">
    <property type="entry name" value="IMPDH"/>
    <property type="match status" value="1"/>
</dbReference>
<dbReference type="Proteomes" id="UP001302274">
    <property type="component" value="Unassembled WGS sequence"/>
</dbReference>
<evidence type="ECO:0000256" key="1">
    <source>
        <dbReference type="ARBA" id="ARBA00001958"/>
    </source>
</evidence>
<comment type="similarity">
    <text evidence="2">Belongs to the IMPDH/GMPR family.</text>
</comment>
<evidence type="ECO:0000256" key="3">
    <source>
        <dbReference type="ARBA" id="ARBA00022749"/>
    </source>
</evidence>
<dbReference type="InterPro" id="IPR005990">
    <property type="entry name" value="IMP_DH"/>
</dbReference>
<dbReference type="CDD" id="cd00381">
    <property type="entry name" value="IMPDH"/>
    <property type="match status" value="1"/>
</dbReference>
<dbReference type="InterPro" id="IPR001093">
    <property type="entry name" value="IMP_DH_GMPRt"/>
</dbReference>
<evidence type="ECO:0000256" key="4">
    <source>
        <dbReference type="ARBA" id="ARBA00022755"/>
    </source>
</evidence>
<comment type="caution">
    <text evidence="10">The sequence shown here is derived from an EMBL/GenBank/DDBJ whole genome shotgun (WGS) entry which is preliminary data.</text>
</comment>
<dbReference type="PANTHER" id="PTHR11911">
    <property type="entry name" value="INOSINE-5-MONOPHOSPHATE DEHYDROGENASE RELATED"/>
    <property type="match status" value="1"/>
</dbReference>
<dbReference type="SUPFAM" id="SSF51412">
    <property type="entry name" value="Inosine monophosphate dehydrogenase (IMPDH)"/>
    <property type="match status" value="1"/>
</dbReference>
<organism evidence="10 11">
    <name type="scientific">Bacteriovorax antarcticus</name>
    <dbReference type="NCBI Taxonomy" id="3088717"/>
    <lineage>
        <taxon>Bacteria</taxon>
        <taxon>Pseudomonadati</taxon>
        <taxon>Bdellovibrionota</taxon>
        <taxon>Bacteriovoracia</taxon>
        <taxon>Bacteriovoracales</taxon>
        <taxon>Bacteriovoracaceae</taxon>
        <taxon>Bacteriovorax</taxon>
    </lineage>
</organism>
<evidence type="ECO:0000256" key="8">
    <source>
        <dbReference type="ARBA" id="ARBA00048028"/>
    </source>
</evidence>